<dbReference type="Pfam" id="PF08245">
    <property type="entry name" value="Mur_ligase_M"/>
    <property type="match status" value="1"/>
</dbReference>
<dbReference type="InterPro" id="IPR013221">
    <property type="entry name" value="Mur_ligase_cen"/>
</dbReference>
<name>A0ABV2QK72_9MICO</name>
<dbReference type="EC" id="6.3.5.13" evidence="1"/>
<protein>
    <recommendedName>
        <fullName evidence="1">Lipid II isoglutaminyl synthase (glutamine-hydrolyzing) subunit MurT</fullName>
        <ecNumber evidence="1">6.3.5.13</ecNumber>
    </recommendedName>
</protein>
<keyword evidence="1" id="KW-0961">Cell wall biogenesis/degradation</keyword>
<comment type="caution">
    <text evidence="4">The sequence shown here is derived from an EMBL/GenBank/DDBJ whole genome shotgun (WGS) entry which is preliminary data.</text>
</comment>
<dbReference type="GO" id="GO:0140282">
    <property type="term" value="F:carbon-nitrogen ligase activity on lipid II"/>
    <property type="evidence" value="ECO:0007669"/>
    <property type="project" value="UniProtKB-EC"/>
</dbReference>
<feature type="domain" description="Lipid II isoglutaminyl synthase (glutamine-hydrolyzing) subunit MurT C-terminal" evidence="3">
    <location>
        <begin position="309"/>
        <end position="388"/>
    </location>
</feature>
<organism evidence="4 5">
    <name type="scientific">Conyzicola nivalis</name>
    <dbReference type="NCBI Taxonomy" id="1477021"/>
    <lineage>
        <taxon>Bacteria</taxon>
        <taxon>Bacillati</taxon>
        <taxon>Actinomycetota</taxon>
        <taxon>Actinomycetes</taxon>
        <taxon>Micrococcales</taxon>
        <taxon>Microbacteriaceae</taxon>
        <taxon>Conyzicola</taxon>
    </lineage>
</organism>
<evidence type="ECO:0000313" key="4">
    <source>
        <dbReference type="EMBL" id="MET4581453.1"/>
    </source>
</evidence>
<keyword evidence="1" id="KW-0573">Peptidoglycan synthesis</keyword>
<evidence type="ECO:0000259" key="2">
    <source>
        <dbReference type="Pfam" id="PF08245"/>
    </source>
</evidence>
<comment type="function">
    <text evidence="1">The lipid II isoglutaminyl synthase complex catalyzes the formation of alpha-D-isoglutamine in the cell wall lipid II stem peptide. The MurT subunit catalyzes the ATP-dependent amidation of D-glutamate residue of lipid II, converting it to an isoglutamine residue.</text>
</comment>
<keyword evidence="5" id="KW-1185">Reference proteome</keyword>
<dbReference type="InterPro" id="IPR013564">
    <property type="entry name" value="MurT_C"/>
</dbReference>
<dbReference type="EMBL" id="JBEPSJ010000001">
    <property type="protein sequence ID" value="MET4581453.1"/>
    <property type="molecule type" value="Genomic_DNA"/>
</dbReference>
<proteinExistence type="inferred from homology"/>
<comment type="caution">
    <text evidence="1">Lacks conserved residue(s) required for the propagation of feature annotation.</text>
</comment>
<evidence type="ECO:0000313" key="5">
    <source>
        <dbReference type="Proteomes" id="UP001549257"/>
    </source>
</evidence>
<accession>A0ABV2QK72</accession>
<evidence type="ECO:0000259" key="3">
    <source>
        <dbReference type="Pfam" id="PF08353"/>
    </source>
</evidence>
<dbReference type="SUPFAM" id="SSF53623">
    <property type="entry name" value="MurD-like peptide ligases, catalytic domain"/>
    <property type="match status" value="1"/>
</dbReference>
<keyword evidence="1" id="KW-0479">Metal-binding</keyword>
<comment type="catalytic activity">
    <reaction evidence="1">
        <text>beta-D-GlcNAc-(1-&gt;4)-Mur2Ac(oyl-L-Ala-gamma-D-Glu-L-Lys-D-Ala-D-Ala)-di-trans,octa-cis-undecaprenyl diphosphate + ATP = beta-D-GlcNAc-(1-&gt;4)-Mur2Ac(oyl-L-Ala-gamma-D-O-P-Glu-L-Lys-D-Ala-D-Ala)-di-trans,octa-cis-undecaprenyl diphosphate + ADP</text>
        <dbReference type="Rhea" id="RHEA:59488"/>
        <dbReference type="ChEBI" id="CHEBI:30616"/>
        <dbReference type="ChEBI" id="CHEBI:60033"/>
        <dbReference type="ChEBI" id="CHEBI:143132"/>
        <dbReference type="ChEBI" id="CHEBI:456216"/>
    </reaction>
</comment>
<sequence>MRSAVAILLGRMARWATRLRGGGSAVPGRVLLAVSPRALERAVERMPLGVVFVSGSNGKSTTTNMLVGILRAHGVDVFSNPSGGNLPQGIASALLASMPLDGRLREQIAVLEVDEAYGVNLSKVLRPSSVLLLNVQIDQLNRFFEPDRVVKMLATIAGAADAHVVVNANDDNLVAVARSLAGRAEVSYFGVDPALLSDSPNGLANAEVYSALGTSPADVAAPAPRVVVERLAGVDSTLTIAGSAIDVRLPARGLHYAVDVAGAAAMAERLLGAAFRPELVASAMLALDTVYGRGEILTYNGEDIEVIMMKNPPSLQLNLDYLEQAPEQLFVAVDEGTPDPSWMYDTDFSHIDHVDIVSGTKAWQLATRFGYGAIPVGSVVPELKPALEAFLALPRPGRGNKTMIVNYEQMMLIRKLLGFLELENAP</sequence>
<comment type="similarity">
    <text evidence="1">Belongs to the MurCDEF family. MurT subfamily.</text>
</comment>
<comment type="subunit">
    <text evidence="1">Forms a heterodimer with GatD.</text>
</comment>
<dbReference type="Pfam" id="PF08353">
    <property type="entry name" value="MurT_C"/>
    <property type="match status" value="1"/>
</dbReference>
<comment type="pathway">
    <text evidence="1">Cell wall biogenesis; peptidoglycan biosynthesis.</text>
</comment>
<dbReference type="PANTHER" id="PTHR23135">
    <property type="entry name" value="MUR LIGASE FAMILY MEMBER"/>
    <property type="match status" value="1"/>
</dbReference>
<dbReference type="PANTHER" id="PTHR23135:SF7">
    <property type="entry name" value="LIPID II ISOGLUTAMINYL SYNTHASE (GLUTAMINE-HYDROLYZING) SUBUNIT MURT"/>
    <property type="match status" value="1"/>
</dbReference>
<dbReference type="InterPro" id="IPR036565">
    <property type="entry name" value="Mur-like_cat_sf"/>
</dbReference>
<keyword evidence="1" id="KW-0133">Cell shape</keyword>
<dbReference type="InterPro" id="IPR043703">
    <property type="entry name" value="Lipid_II_synth_MurT"/>
</dbReference>
<dbReference type="Gene3D" id="3.40.1190.10">
    <property type="entry name" value="Mur-like, catalytic domain"/>
    <property type="match status" value="1"/>
</dbReference>
<dbReference type="HAMAP" id="MF_02214">
    <property type="entry name" value="Lipid_II_synth_MurT"/>
    <property type="match status" value="1"/>
</dbReference>
<dbReference type="RefSeq" id="WP_354023622.1">
    <property type="nucleotide sequence ID" value="NZ_JBEPSJ010000001.1"/>
</dbReference>
<keyword evidence="1" id="KW-0547">Nucleotide-binding</keyword>
<feature type="domain" description="Mur ligase central" evidence="2">
    <location>
        <begin position="53"/>
        <end position="189"/>
    </location>
</feature>
<comment type="catalytic activity">
    <reaction evidence="1">
        <text>beta-D-GlcNAc-(1-&gt;4)-Mur2Ac(oyl-L-Ala-gamma-D-O-P-Glu-L-Lys-D-Ala-D-Ala)-di-trans,octa-cis-undecaprenyl diphosphate + NH4(+) = beta-D-GlcNAc-(1-&gt;4)-Mur2Ac(oyl-L-Ala-D-isoglutaminyl-L-Lys-D-Ala-D-Ala)-di-trans,octa-cis-undecaprenyl diphosphate + phosphate + H(+)</text>
        <dbReference type="Rhea" id="RHEA:57932"/>
        <dbReference type="ChEBI" id="CHEBI:15378"/>
        <dbReference type="ChEBI" id="CHEBI:28938"/>
        <dbReference type="ChEBI" id="CHEBI:43474"/>
        <dbReference type="ChEBI" id="CHEBI:62233"/>
        <dbReference type="ChEBI" id="CHEBI:143132"/>
    </reaction>
</comment>
<evidence type="ECO:0000256" key="1">
    <source>
        <dbReference type="HAMAP-Rule" id="MF_02214"/>
    </source>
</evidence>
<gene>
    <name evidence="1" type="primary">murT</name>
    <name evidence="4" type="ORF">ABIE21_000943</name>
</gene>
<dbReference type="Proteomes" id="UP001549257">
    <property type="component" value="Unassembled WGS sequence"/>
</dbReference>
<comment type="catalytic activity">
    <reaction evidence="1">
        <text>beta-D-GlcNAc-(1-&gt;4)-Mur2Ac(oyl-L-Ala-gamma-D-Glu-L-Lys-D-Ala-D-Ala)-di-trans,octa-cis-undecaprenyl diphosphate + L-glutamine + ATP + H2O = beta-D-GlcNAc-(1-&gt;4)-Mur2Ac(oyl-L-Ala-D-isoglutaminyl-L-Lys-D-Ala-D-Ala)-di-trans,octa-cis-undecaprenyl diphosphate + L-glutamate + ADP + phosphate + H(+)</text>
        <dbReference type="Rhea" id="RHEA:57928"/>
        <dbReference type="ChEBI" id="CHEBI:15377"/>
        <dbReference type="ChEBI" id="CHEBI:15378"/>
        <dbReference type="ChEBI" id="CHEBI:29985"/>
        <dbReference type="ChEBI" id="CHEBI:30616"/>
        <dbReference type="ChEBI" id="CHEBI:43474"/>
        <dbReference type="ChEBI" id="CHEBI:58359"/>
        <dbReference type="ChEBI" id="CHEBI:60033"/>
        <dbReference type="ChEBI" id="CHEBI:62233"/>
        <dbReference type="ChEBI" id="CHEBI:456216"/>
        <dbReference type="EC" id="6.3.5.13"/>
    </reaction>
</comment>
<keyword evidence="1" id="KW-0067">ATP-binding</keyword>
<reference evidence="4 5" key="1">
    <citation type="submission" date="2024-06" db="EMBL/GenBank/DDBJ databases">
        <title>Sorghum-associated microbial communities from plants grown in Nebraska, USA.</title>
        <authorList>
            <person name="Schachtman D."/>
        </authorList>
    </citation>
    <scope>NUCLEOTIDE SEQUENCE [LARGE SCALE GENOMIC DNA]</scope>
    <source>
        <strain evidence="4 5">2857</strain>
    </source>
</reference>
<keyword evidence="1 4" id="KW-0436">Ligase</keyword>